<feature type="compositionally biased region" description="Polar residues" evidence="1">
    <location>
        <begin position="162"/>
        <end position="176"/>
    </location>
</feature>
<feature type="compositionally biased region" description="Basic residues" evidence="1">
    <location>
        <begin position="100"/>
        <end position="120"/>
    </location>
</feature>
<evidence type="ECO:0000256" key="1">
    <source>
        <dbReference type="SAM" id="MobiDB-lite"/>
    </source>
</evidence>
<evidence type="ECO:0000259" key="2">
    <source>
        <dbReference type="Pfam" id="PF09133"/>
    </source>
</evidence>
<dbReference type="Proteomes" id="UP001194696">
    <property type="component" value="Unassembled WGS sequence"/>
</dbReference>
<feature type="domain" description="SANTA" evidence="2">
    <location>
        <begin position="472"/>
        <end position="542"/>
    </location>
</feature>
<keyword evidence="4" id="KW-1185">Reference proteome</keyword>
<evidence type="ECO:0000313" key="4">
    <source>
        <dbReference type="Proteomes" id="UP001194696"/>
    </source>
</evidence>
<feature type="region of interest" description="Disordered" evidence="1">
    <location>
        <begin position="236"/>
        <end position="296"/>
    </location>
</feature>
<sequence>QKQELPTLQVPPSIALKARSRQSQLHNNYSNDRGNNFANNSFDEEEPEEEFRTLLYPSEPWGRASRSRATAIIPSRRLISSLIEDIRLATDSQDSTDTSRHRRNRRVNNTRRVALLKRPRSSSTTSDNNATESSDDGDSASTFNTRKSTTSSAKKRPAKQQRPGQQSLSGVLNMANTTTSATRTHRTSKEQTLPRKPPRPRYTETLPEIENEHVEVVAVGDEEEDEEDVVIVDEEVETAAVSNIGDETSESDYSPGRRTMSQRQRKQERKARSRKLNPLQDDEDENQAIEQDQEPEDVLLELNRTDEMPKRKGSYRVIERMDCVVIPVVELSEKSATARPNRENTQLPRKAITGKFMKKDINLETRTRPGNTNVTTLTIQSPIKVMTANVTRPDSRRITDVVPVTDIGILAPRQTRSGARIDTTPNQEPTKTATLAYGQDPSHGRRGSLRQEPIDVEPLSSPSSVAVQSKVLHGWWLKRKDTRVQEDNLGILVQGNVLEPKAMTWQTSTIKDAPEPTLVMTFTGSFYRLSGSINAEKMESNGT</sequence>
<feature type="region of interest" description="Disordered" evidence="1">
    <location>
        <begin position="1"/>
        <end position="49"/>
    </location>
</feature>
<feature type="compositionally biased region" description="Basic residues" evidence="1">
    <location>
        <begin position="263"/>
        <end position="275"/>
    </location>
</feature>
<feature type="compositionally biased region" description="Polar residues" evidence="1">
    <location>
        <begin position="21"/>
        <end position="41"/>
    </location>
</feature>
<comment type="caution">
    <text evidence="3">The sequence shown here is derived from an EMBL/GenBank/DDBJ whole genome shotgun (WGS) entry which is preliminary data.</text>
</comment>
<organism evidence="3 4">
    <name type="scientific">Linnemannia gamsii</name>
    <dbReference type="NCBI Taxonomy" id="64522"/>
    <lineage>
        <taxon>Eukaryota</taxon>
        <taxon>Fungi</taxon>
        <taxon>Fungi incertae sedis</taxon>
        <taxon>Mucoromycota</taxon>
        <taxon>Mortierellomycotina</taxon>
        <taxon>Mortierellomycetes</taxon>
        <taxon>Mortierellales</taxon>
        <taxon>Mortierellaceae</taxon>
        <taxon>Linnemannia</taxon>
    </lineage>
</organism>
<name>A0ABQ7JIT8_9FUNG</name>
<reference evidence="3 4" key="1">
    <citation type="journal article" date="2020" name="Fungal Divers.">
        <title>Resolving the Mortierellaceae phylogeny through synthesis of multi-gene phylogenetics and phylogenomics.</title>
        <authorList>
            <person name="Vandepol N."/>
            <person name="Liber J."/>
            <person name="Desiro A."/>
            <person name="Na H."/>
            <person name="Kennedy M."/>
            <person name="Barry K."/>
            <person name="Grigoriev I.V."/>
            <person name="Miller A.N."/>
            <person name="O'Donnell K."/>
            <person name="Stajich J.E."/>
            <person name="Bonito G."/>
        </authorList>
    </citation>
    <scope>NUCLEOTIDE SEQUENCE [LARGE SCALE GENOMIC DNA]</scope>
    <source>
        <strain evidence="3 4">AD045</strain>
    </source>
</reference>
<feature type="compositionally biased region" description="Polar residues" evidence="1">
    <location>
        <begin position="423"/>
        <end position="433"/>
    </location>
</feature>
<gene>
    <name evidence="3" type="ORF">BGZ96_003818</name>
</gene>
<feature type="compositionally biased region" description="Acidic residues" evidence="1">
    <location>
        <begin position="280"/>
        <end position="296"/>
    </location>
</feature>
<feature type="region of interest" description="Disordered" evidence="1">
    <location>
        <begin position="91"/>
        <end position="208"/>
    </location>
</feature>
<feature type="compositionally biased region" description="Polar residues" evidence="1">
    <location>
        <begin position="139"/>
        <end position="152"/>
    </location>
</feature>
<dbReference type="EMBL" id="JAAAIM010001860">
    <property type="protein sequence ID" value="KAG0275394.1"/>
    <property type="molecule type" value="Genomic_DNA"/>
</dbReference>
<evidence type="ECO:0000313" key="3">
    <source>
        <dbReference type="EMBL" id="KAG0275394.1"/>
    </source>
</evidence>
<proteinExistence type="predicted"/>
<dbReference type="InterPro" id="IPR015216">
    <property type="entry name" value="SANTA"/>
</dbReference>
<feature type="non-terminal residue" evidence="3">
    <location>
        <position position="1"/>
    </location>
</feature>
<feature type="compositionally biased region" description="Polar residues" evidence="1">
    <location>
        <begin position="121"/>
        <end position="132"/>
    </location>
</feature>
<accession>A0ABQ7JIT8</accession>
<protein>
    <recommendedName>
        <fullName evidence="2">SANTA domain-containing protein</fullName>
    </recommendedName>
</protein>
<feature type="region of interest" description="Disordered" evidence="1">
    <location>
        <begin position="416"/>
        <end position="449"/>
    </location>
</feature>
<dbReference type="Pfam" id="PF09133">
    <property type="entry name" value="SANTA"/>
    <property type="match status" value="1"/>
</dbReference>